<keyword evidence="3" id="KW-0560">Oxidoreductase</keyword>
<evidence type="ECO:0000256" key="2">
    <source>
        <dbReference type="ARBA" id="ARBA00022723"/>
    </source>
</evidence>
<evidence type="ECO:0000313" key="8">
    <source>
        <dbReference type="Proteomes" id="UP001224775"/>
    </source>
</evidence>
<feature type="binding site" evidence="5">
    <location>
        <position position="563"/>
    </location>
    <ligand>
        <name>Fe cation</name>
        <dbReference type="ChEBI" id="CHEBI:24875"/>
        <note>catalytic</note>
    </ligand>
</feature>
<dbReference type="PANTHER" id="PTHR10543:SF89">
    <property type="entry name" value="CAROTENOID 9,10(9',10')-CLEAVAGE DIOXYGENASE 1"/>
    <property type="match status" value="1"/>
</dbReference>
<feature type="binding site" evidence="5">
    <location>
        <position position="270"/>
    </location>
    <ligand>
        <name>Fe cation</name>
        <dbReference type="ChEBI" id="CHEBI:24875"/>
        <note>catalytic</note>
    </ligand>
</feature>
<dbReference type="InterPro" id="IPR004294">
    <property type="entry name" value="Carotenoid_Oase"/>
</dbReference>
<keyword evidence="4 5" id="KW-0408">Iron</keyword>
<reference evidence="7" key="1">
    <citation type="submission" date="2023-06" db="EMBL/GenBank/DDBJ databases">
        <title>Survivors Of The Sea: Transcriptome response of Skeletonema marinoi to long-term dormancy.</title>
        <authorList>
            <person name="Pinder M.I.M."/>
            <person name="Kourtchenko O."/>
            <person name="Robertson E.K."/>
            <person name="Larsson T."/>
            <person name="Maumus F."/>
            <person name="Osuna-Cruz C.M."/>
            <person name="Vancaester E."/>
            <person name="Stenow R."/>
            <person name="Vandepoele K."/>
            <person name="Ploug H."/>
            <person name="Bruchert V."/>
            <person name="Godhe A."/>
            <person name="Topel M."/>
        </authorList>
    </citation>
    <scope>NUCLEOTIDE SEQUENCE</scope>
    <source>
        <strain evidence="7">R05AC</strain>
    </source>
</reference>
<proteinExistence type="inferred from homology"/>
<organism evidence="7 8">
    <name type="scientific">Skeletonema marinoi</name>
    <dbReference type="NCBI Taxonomy" id="267567"/>
    <lineage>
        <taxon>Eukaryota</taxon>
        <taxon>Sar</taxon>
        <taxon>Stramenopiles</taxon>
        <taxon>Ochrophyta</taxon>
        <taxon>Bacillariophyta</taxon>
        <taxon>Coscinodiscophyceae</taxon>
        <taxon>Thalassiosirophycidae</taxon>
        <taxon>Thalassiosirales</taxon>
        <taxon>Skeletonemataceae</taxon>
        <taxon>Skeletonema</taxon>
        <taxon>Skeletonema marinoi-dohrnii complex</taxon>
    </lineage>
</organism>
<comment type="cofactor">
    <cofactor evidence="5">
        <name>Fe(2+)</name>
        <dbReference type="ChEBI" id="CHEBI:29033"/>
    </cofactor>
    <text evidence="5">Binds 1 Fe(2+) ion per subunit.</text>
</comment>
<feature type="chain" id="PRO_5042079968" evidence="6">
    <location>
        <begin position="18"/>
        <end position="577"/>
    </location>
</feature>
<feature type="binding site" evidence="5">
    <location>
        <position position="213"/>
    </location>
    <ligand>
        <name>Fe cation</name>
        <dbReference type="ChEBI" id="CHEBI:24875"/>
        <note>catalytic</note>
    </ligand>
</feature>
<dbReference type="PANTHER" id="PTHR10543">
    <property type="entry name" value="BETA-CAROTENE DIOXYGENASE"/>
    <property type="match status" value="1"/>
</dbReference>
<dbReference type="Proteomes" id="UP001224775">
    <property type="component" value="Unassembled WGS sequence"/>
</dbReference>
<evidence type="ECO:0000256" key="6">
    <source>
        <dbReference type="SAM" id="SignalP"/>
    </source>
</evidence>
<dbReference type="AlphaFoldDB" id="A0AAD9DI60"/>
<comment type="caution">
    <text evidence="7">The sequence shown here is derived from an EMBL/GenBank/DDBJ whole genome shotgun (WGS) entry which is preliminary data.</text>
</comment>
<name>A0AAD9DI60_9STRA</name>
<feature type="signal peptide" evidence="6">
    <location>
        <begin position="1"/>
        <end position="17"/>
    </location>
</feature>
<dbReference type="GO" id="GO:0010436">
    <property type="term" value="F:carotenoid dioxygenase activity"/>
    <property type="evidence" value="ECO:0007669"/>
    <property type="project" value="TreeGrafter"/>
</dbReference>
<dbReference type="EMBL" id="JATAAI010000004">
    <property type="protein sequence ID" value="KAK1746655.1"/>
    <property type="molecule type" value="Genomic_DNA"/>
</dbReference>
<accession>A0AAD9DI60</accession>
<keyword evidence="8" id="KW-1185">Reference proteome</keyword>
<evidence type="ECO:0000256" key="3">
    <source>
        <dbReference type="ARBA" id="ARBA00023002"/>
    </source>
</evidence>
<protein>
    <submittedName>
        <fullName evidence="7">Carotenoid oxygenase family protein</fullName>
    </submittedName>
</protein>
<keyword evidence="6" id="KW-0732">Signal</keyword>
<keyword evidence="2 5" id="KW-0479">Metal-binding</keyword>
<feature type="binding site" evidence="5">
    <location>
        <position position="357"/>
    </location>
    <ligand>
        <name>Fe cation</name>
        <dbReference type="ChEBI" id="CHEBI:24875"/>
        <note>catalytic</note>
    </ligand>
</feature>
<comment type="similarity">
    <text evidence="1">Belongs to the carotenoid oxygenase family.</text>
</comment>
<dbReference type="GO" id="GO:0046872">
    <property type="term" value="F:metal ion binding"/>
    <property type="evidence" value="ECO:0007669"/>
    <property type="project" value="UniProtKB-KW"/>
</dbReference>
<sequence>MMAIIILLLCYVSHVLALSAPSTQHFLPNSPVITTGVDFAAWKNCFRNCPFELEPTVIELPDVLPSDFPTGTIYRNGHARFCADDETPCLHPFDADGMILAMTFDASKPSKVLFRNKFVETEGYIKDKEMGGMSQRGLFGTKKSGGFMANLFQMDYKHVANTNVIHCGDSLYALWEGGLPYLLDPLTLRNKNGRGKAGLTDLDGLLSDNFSAHPRYDPARKTYVNFGSVFDPIKSEFRVSLYEVDATTFRSKRKNGVTPNFVLDAPALIHDFILTTNYCIFFINDTRINAMSAIKAMFGSAGFAGSIEVDKDAEHSNIVLIPRSLLDDKEQDAVSDIDLFHDERVTVVKMDRHFAFHYANAFEDMEGNVVFDTVQMDGMELAADFKEPFWQIENPFRDVSPTRLIRYTVDIQNKKLAIGNDQPKVLTTRLPEFPSIPRDISTRRHRYIYPLVARKKVNVNPKTSGLGGPVAAVAKIDSEDTTNNQYFSFEPYEFPGEAILVPKAGKTVSLPSEEDACYMLVLVTNGKDLTTDVAIFDVEGDQVFEEGPILRFPLPVFTPHLLHGSFAEGVTFEFGES</sequence>
<evidence type="ECO:0000256" key="1">
    <source>
        <dbReference type="ARBA" id="ARBA00006787"/>
    </source>
</evidence>
<gene>
    <name evidence="7" type="ORF">QTG54_003262</name>
</gene>
<evidence type="ECO:0000256" key="4">
    <source>
        <dbReference type="ARBA" id="ARBA00023004"/>
    </source>
</evidence>
<dbReference type="GO" id="GO:0016121">
    <property type="term" value="P:carotene catabolic process"/>
    <property type="evidence" value="ECO:0007669"/>
    <property type="project" value="TreeGrafter"/>
</dbReference>
<dbReference type="Pfam" id="PF03055">
    <property type="entry name" value="RPE65"/>
    <property type="match status" value="1"/>
</dbReference>
<evidence type="ECO:0000256" key="5">
    <source>
        <dbReference type="PIRSR" id="PIRSR604294-1"/>
    </source>
</evidence>
<evidence type="ECO:0000313" key="7">
    <source>
        <dbReference type="EMBL" id="KAK1746655.1"/>
    </source>
</evidence>